<feature type="region of interest" description="Disordered" evidence="12">
    <location>
        <begin position="1"/>
        <end position="38"/>
    </location>
</feature>
<evidence type="ECO:0000256" key="5">
    <source>
        <dbReference type="ARBA" id="ARBA00022679"/>
    </source>
</evidence>
<keyword evidence="5 11" id="KW-0808">Transferase</keyword>
<keyword evidence="8 11" id="KW-0067">ATP-binding</keyword>
<dbReference type="GO" id="GO:0016301">
    <property type="term" value="F:kinase activity"/>
    <property type="evidence" value="ECO:0007669"/>
    <property type="project" value="UniProtKB-KW"/>
</dbReference>
<comment type="activity regulation">
    <text evidence="11">Inhibited by UTP.</text>
</comment>
<evidence type="ECO:0000313" key="15">
    <source>
        <dbReference type="Proteomes" id="UP001500074"/>
    </source>
</evidence>
<evidence type="ECO:0000256" key="9">
    <source>
        <dbReference type="ARBA" id="ARBA00022975"/>
    </source>
</evidence>
<feature type="binding site" evidence="11">
    <location>
        <position position="89"/>
    </location>
    <ligand>
        <name>UMP</name>
        <dbReference type="ChEBI" id="CHEBI:57865"/>
    </ligand>
</feature>
<evidence type="ECO:0000256" key="11">
    <source>
        <dbReference type="HAMAP-Rule" id="MF_01220"/>
    </source>
</evidence>
<proteinExistence type="inferred from homology"/>
<keyword evidence="6 11" id="KW-0547">Nucleotide-binding</keyword>
<name>A0ABP9R316_9GAMM</name>
<dbReference type="Gene3D" id="3.40.1160.10">
    <property type="entry name" value="Acetylglutamate kinase-like"/>
    <property type="match status" value="1"/>
</dbReference>
<dbReference type="Proteomes" id="UP001500074">
    <property type="component" value="Unassembled WGS sequence"/>
</dbReference>
<dbReference type="Pfam" id="PF00696">
    <property type="entry name" value="AA_kinase"/>
    <property type="match status" value="1"/>
</dbReference>
<dbReference type="NCBIfam" id="TIGR02075">
    <property type="entry name" value="pyrH_bact"/>
    <property type="match status" value="1"/>
</dbReference>
<evidence type="ECO:0000256" key="12">
    <source>
        <dbReference type="SAM" id="MobiDB-lite"/>
    </source>
</evidence>
<comment type="subcellular location">
    <subcellularLocation>
        <location evidence="1 11">Cytoplasm</location>
    </subcellularLocation>
</comment>
<dbReference type="PIRSF" id="PIRSF005650">
    <property type="entry name" value="Uridylate_kin"/>
    <property type="match status" value="1"/>
</dbReference>
<evidence type="ECO:0000256" key="6">
    <source>
        <dbReference type="ARBA" id="ARBA00022741"/>
    </source>
</evidence>
<comment type="caution">
    <text evidence="11">Lacks conserved residue(s) required for the propagation of feature annotation.</text>
</comment>
<dbReference type="InterPro" id="IPR036393">
    <property type="entry name" value="AceGlu_kinase-like_sf"/>
</dbReference>
<dbReference type="EC" id="2.7.4.22" evidence="11"/>
<feature type="compositionally biased region" description="Basic and acidic residues" evidence="12">
    <location>
        <begin position="14"/>
        <end position="38"/>
    </location>
</feature>
<comment type="subunit">
    <text evidence="11">Homohexamer.</text>
</comment>
<comment type="function">
    <text evidence="11">Catalyzes the reversible phosphorylation of UMP to UDP.</text>
</comment>
<feature type="binding site" evidence="11">
    <location>
        <position position="109"/>
    </location>
    <ligand>
        <name>UMP</name>
        <dbReference type="ChEBI" id="CHEBI:57865"/>
    </ligand>
</feature>
<comment type="caution">
    <text evidence="14">The sequence shown here is derived from an EMBL/GenBank/DDBJ whole genome shotgun (WGS) entry which is preliminary data.</text>
</comment>
<sequence length="274" mass="29463">MPALPDPNVSVAPRSDKPAPRSDKSAPRSDKSAPRSDKSKYKRILLKLSGEALMGDGEFGIDPKVLDRMALEIGQLVGIGVQVGIVIGGGNLFRGAALHAAGMERVTGDHMGMLATVMNALAMRDALERSNIRSRVMSAIPMSGVVEHYDRRTAIRYLTSGDVVIFSAGTGNPFFTTDSAACLRGIEIDGDVVIKATKVDGVYDKDPVRHSDAVKYERLGYDEVLDRKLGVMDLTAICLVRDHDMPVRVFDMTKPGALLNLVVGGKEGTLIDRG</sequence>
<dbReference type="CDD" id="cd04254">
    <property type="entry name" value="AAK_UMPK-PyrH-Ec"/>
    <property type="match status" value="1"/>
</dbReference>
<comment type="similarity">
    <text evidence="3 11">Belongs to the UMP kinase family.</text>
</comment>
<reference evidence="15" key="1">
    <citation type="journal article" date="2019" name="Int. J. Syst. Evol. Microbiol.">
        <title>The Global Catalogue of Microorganisms (GCM) 10K type strain sequencing project: providing services to taxonomists for standard genome sequencing and annotation.</title>
        <authorList>
            <consortium name="The Broad Institute Genomics Platform"/>
            <consortium name="The Broad Institute Genome Sequencing Center for Infectious Disease"/>
            <person name="Wu L."/>
            <person name="Ma J."/>
        </authorList>
    </citation>
    <scope>NUCLEOTIDE SEQUENCE [LARGE SCALE GENOMIC DNA]</scope>
    <source>
        <strain evidence="15">JCM 18472</strain>
    </source>
</reference>
<feature type="binding site" evidence="11">
    <location>
        <position position="197"/>
    </location>
    <ligand>
        <name>ATP</name>
        <dbReference type="ChEBI" id="CHEBI:30616"/>
    </ligand>
</feature>
<accession>A0ABP9R316</accession>
<evidence type="ECO:0000256" key="3">
    <source>
        <dbReference type="ARBA" id="ARBA00007614"/>
    </source>
</evidence>
<dbReference type="RefSeq" id="WP_035575363.1">
    <property type="nucleotide sequence ID" value="NZ_BAABKI010000009.1"/>
</dbReference>
<feature type="binding site" evidence="11">
    <location>
        <position position="90"/>
    </location>
    <ligand>
        <name>ATP</name>
        <dbReference type="ChEBI" id="CHEBI:30616"/>
    </ligand>
</feature>
<dbReference type="InterPro" id="IPR001048">
    <property type="entry name" value="Asp/Glu/Uridylate_kinase"/>
</dbReference>
<evidence type="ECO:0000256" key="8">
    <source>
        <dbReference type="ARBA" id="ARBA00022840"/>
    </source>
</evidence>
<feature type="binding site" evidence="11">
    <location>
        <position position="203"/>
    </location>
    <ligand>
        <name>ATP</name>
        <dbReference type="ChEBI" id="CHEBI:30616"/>
    </ligand>
</feature>
<feature type="domain" description="Aspartate/glutamate/uridylate kinase" evidence="13">
    <location>
        <begin position="42"/>
        <end position="251"/>
    </location>
</feature>
<evidence type="ECO:0000256" key="4">
    <source>
        <dbReference type="ARBA" id="ARBA00022490"/>
    </source>
</evidence>
<evidence type="ECO:0000256" key="10">
    <source>
        <dbReference type="ARBA" id="ARBA00047767"/>
    </source>
</evidence>
<comment type="pathway">
    <text evidence="2 11">Pyrimidine metabolism; CTP biosynthesis via de novo pathway; UDP from UMP (UMPK route): step 1/1.</text>
</comment>
<evidence type="ECO:0000259" key="13">
    <source>
        <dbReference type="Pfam" id="PF00696"/>
    </source>
</evidence>
<dbReference type="PANTHER" id="PTHR42833">
    <property type="entry name" value="URIDYLATE KINASE"/>
    <property type="match status" value="1"/>
</dbReference>
<keyword evidence="4 11" id="KW-0963">Cytoplasm</keyword>
<keyword evidence="7 11" id="KW-0418">Kinase</keyword>
<dbReference type="HAMAP" id="MF_01220_B">
    <property type="entry name" value="PyrH_B"/>
    <property type="match status" value="1"/>
</dbReference>
<evidence type="ECO:0000256" key="1">
    <source>
        <dbReference type="ARBA" id="ARBA00004496"/>
    </source>
</evidence>
<gene>
    <name evidence="11 14" type="primary">pyrH</name>
    <name evidence="14" type="ORF">GCM10023342_05340</name>
</gene>
<feature type="binding site" evidence="11">
    <location>
        <position position="94"/>
    </location>
    <ligand>
        <name>ATP</name>
        <dbReference type="ChEBI" id="CHEBI:30616"/>
    </ligand>
</feature>
<evidence type="ECO:0000256" key="7">
    <source>
        <dbReference type="ARBA" id="ARBA00022777"/>
    </source>
</evidence>
<comment type="catalytic activity">
    <reaction evidence="10 11">
        <text>UMP + ATP = UDP + ADP</text>
        <dbReference type="Rhea" id="RHEA:24400"/>
        <dbReference type="ChEBI" id="CHEBI:30616"/>
        <dbReference type="ChEBI" id="CHEBI:57865"/>
        <dbReference type="ChEBI" id="CHEBI:58223"/>
        <dbReference type="ChEBI" id="CHEBI:456216"/>
        <dbReference type="EC" id="2.7.4.22"/>
    </reaction>
</comment>
<dbReference type="InterPro" id="IPR011817">
    <property type="entry name" value="Uridylate_kinase"/>
</dbReference>
<dbReference type="EMBL" id="BAABKI010000009">
    <property type="protein sequence ID" value="GAA5171094.1"/>
    <property type="molecule type" value="Genomic_DNA"/>
</dbReference>
<dbReference type="SUPFAM" id="SSF53633">
    <property type="entry name" value="Carbamate kinase-like"/>
    <property type="match status" value="1"/>
</dbReference>
<feature type="binding site" evidence="11">
    <location>
        <begin position="170"/>
        <end position="177"/>
    </location>
    <ligand>
        <name>UMP</name>
        <dbReference type="ChEBI" id="CHEBI:57865"/>
    </ligand>
</feature>
<keyword evidence="9 11" id="KW-0665">Pyrimidine biosynthesis</keyword>
<evidence type="ECO:0000256" key="2">
    <source>
        <dbReference type="ARBA" id="ARBA00004791"/>
    </source>
</evidence>
<dbReference type="PANTHER" id="PTHR42833:SF4">
    <property type="entry name" value="URIDYLATE KINASE PUMPKIN, CHLOROPLASTIC"/>
    <property type="match status" value="1"/>
</dbReference>
<evidence type="ECO:0000313" key="14">
    <source>
        <dbReference type="EMBL" id="GAA5171094.1"/>
    </source>
</evidence>
<organism evidence="14 15">
    <name type="scientific">Modicisalibacter zincidurans</name>
    <dbReference type="NCBI Taxonomy" id="1178777"/>
    <lineage>
        <taxon>Bacteria</taxon>
        <taxon>Pseudomonadati</taxon>
        <taxon>Pseudomonadota</taxon>
        <taxon>Gammaproteobacteria</taxon>
        <taxon>Oceanospirillales</taxon>
        <taxon>Halomonadaceae</taxon>
        <taxon>Modicisalibacter</taxon>
    </lineage>
</organism>
<feature type="binding site" evidence="11">
    <location>
        <position position="206"/>
    </location>
    <ligand>
        <name>ATP</name>
        <dbReference type="ChEBI" id="CHEBI:30616"/>
    </ligand>
</feature>
<keyword evidence="15" id="KW-1185">Reference proteome</keyword>
<protein>
    <recommendedName>
        <fullName evidence="11">Uridylate kinase</fullName>
        <shortName evidence="11">UK</shortName>
        <ecNumber evidence="11">2.7.4.22</ecNumber>
    </recommendedName>
    <alternativeName>
        <fullName evidence="11">Uridine monophosphate kinase</fullName>
        <shortName evidence="11">UMP kinase</shortName>
        <shortName evidence="11">UMPK</shortName>
    </alternativeName>
</protein>
<feature type="binding site" evidence="11">
    <location>
        <begin position="47"/>
        <end position="50"/>
    </location>
    <ligand>
        <name>ATP</name>
        <dbReference type="ChEBI" id="CHEBI:30616"/>
    </ligand>
</feature>
<dbReference type="InterPro" id="IPR015963">
    <property type="entry name" value="Uridylate_kinase_bac"/>
</dbReference>